<dbReference type="eggNOG" id="COG5295">
    <property type="taxonomic scope" value="Bacteria"/>
</dbReference>
<reference evidence="3" key="1">
    <citation type="submission" date="2016-10" db="EMBL/GenBank/DDBJ databases">
        <authorList>
            <person name="de Groot N.N."/>
        </authorList>
    </citation>
    <scope>NUCLEOTIDE SEQUENCE [LARGE SCALE GENOMIC DNA]</scope>
    <source>
        <strain evidence="3">DSM 15758</strain>
    </source>
</reference>
<dbReference type="AlphaFoldDB" id="A0A1G5PG87"/>
<name>A0A1G5PG87_9PSED</name>
<dbReference type="NCBIfam" id="NF012211">
    <property type="entry name" value="tand_rpt_95"/>
    <property type="match status" value="4"/>
</dbReference>
<evidence type="ECO:0000313" key="2">
    <source>
        <dbReference type="EMBL" id="SCZ48534.1"/>
    </source>
</evidence>
<dbReference type="RefSeq" id="WP_143008576.1">
    <property type="nucleotide sequence ID" value="NZ_FMWB01000027.1"/>
</dbReference>
<feature type="chain" id="PRO_5010234224" description="Tandem-95 repeat protein" evidence="1">
    <location>
        <begin position="21"/>
        <end position="676"/>
    </location>
</feature>
<feature type="signal peptide" evidence="1">
    <location>
        <begin position="1"/>
        <end position="20"/>
    </location>
</feature>
<accession>A0A1G5PG87</accession>
<gene>
    <name evidence="2" type="ORF">SAMN05216279_1274</name>
</gene>
<dbReference type="Gene3D" id="2.60.40.3440">
    <property type="match status" value="4"/>
</dbReference>
<proteinExistence type="predicted"/>
<dbReference type="OrthoDB" id="7033648at2"/>
<evidence type="ECO:0008006" key="4">
    <source>
        <dbReference type="Google" id="ProtNLM"/>
    </source>
</evidence>
<comment type="caution">
    <text evidence="2">The sequence shown here is derived from an EMBL/GenBank/DDBJ whole genome shotgun (WGS) entry which is preliminary data.</text>
</comment>
<evidence type="ECO:0000313" key="3">
    <source>
        <dbReference type="Proteomes" id="UP000183046"/>
    </source>
</evidence>
<evidence type="ECO:0000256" key="1">
    <source>
        <dbReference type="SAM" id="SignalP"/>
    </source>
</evidence>
<dbReference type="Proteomes" id="UP000183046">
    <property type="component" value="Unassembled WGS sequence"/>
</dbReference>
<keyword evidence="1" id="KW-0732">Signal</keyword>
<dbReference type="Pfam" id="PF17963">
    <property type="entry name" value="Big_9"/>
    <property type="match status" value="4"/>
</dbReference>
<sequence>MFHRLIVLFLLLVAASSAWADGCLSPTKATGSAVEQRNIQPGDDNLIQNYDQNGRVTRAAKINGQSVDGNIFLNGGTWDSGNRRYYQGGVFYSTTGGRSCRECDLAKIDYYQVCYQDLVSFTGYGYEDSTNYCPAAQPSGSIYVQRRYEQWSDGSRRNYTDWYETSRTCQAIYNSTQTEYRNQNCPASQPQGTITQQQTYEVWSDGSRRNDSGWSTTSNTCTAVYSSSGSETRQLSCPAATPSGTWMQRRTYDIYSDGSRRNESAWSDTSTCYNRTPSVSDLAIASDEDTQAQGTIAVSDDHTSFTYQIVSAPPAGAGTASFSGNKIVFSPVANWNGATSLTYRAQDPAGAWSNVATASITIRPVNDAPVAQDKTLALAEDSVASVSLTATDIDSPAPSVFQLVQLPPAAAGQLALSGNVATFKPSADWNGSTSFTYRAQDSAGAWSAPATVQITVTPVNDAPVVRDATLTTAEDTPGSIELSATDIDSPAPSRFEIVTAPAAAAGTAAIQRKTLSFTPAPDWNGSTALTYRAQDDAGAWSAPATIRISVTPVNDAPVAQQKTLALDEDSQASVQLTATDIDSPTPTVFELVALPQASVGQVTLAGATATFNPAKDLNGTTQFTYRAQDSAGAWSAPAAVAVTVRPVNDTPALTDVTLEIRTKESVPVTTRARVLN</sequence>
<protein>
    <recommendedName>
        <fullName evidence="4">Tandem-95 repeat protein</fullName>
    </recommendedName>
</protein>
<organism evidence="2 3">
    <name type="scientific">Pseudomonas oryzihabitans</name>
    <dbReference type="NCBI Taxonomy" id="47885"/>
    <lineage>
        <taxon>Bacteria</taxon>
        <taxon>Pseudomonadati</taxon>
        <taxon>Pseudomonadota</taxon>
        <taxon>Gammaproteobacteria</taxon>
        <taxon>Pseudomonadales</taxon>
        <taxon>Pseudomonadaceae</taxon>
        <taxon>Pseudomonas</taxon>
    </lineage>
</organism>
<dbReference type="EMBL" id="FMWB01000027">
    <property type="protein sequence ID" value="SCZ48534.1"/>
    <property type="molecule type" value="Genomic_DNA"/>
</dbReference>